<dbReference type="Pfam" id="PF21461">
    <property type="entry name" value="HL_N-beta"/>
    <property type="match status" value="1"/>
</dbReference>
<dbReference type="SUPFAM" id="SSF49863">
    <property type="entry name" value="Hyaluronate lyase-like, C-terminal domain"/>
    <property type="match status" value="1"/>
</dbReference>
<accession>A0AAW9JTU8</accession>
<feature type="region of interest" description="Disordered" evidence="8">
    <location>
        <begin position="1349"/>
        <end position="1379"/>
    </location>
</feature>
<feature type="domain" description="Gram-positive cocci surface proteins LPxTG" evidence="9">
    <location>
        <begin position="1564"/>
        <end position="1597"/>
    </location>
</feature>
<dbReference type="EMBL" id="JAXOGL010000009">
    <property type="protein sequence ID" value="MDZ5597965.1"/>
    <property type="molecule type" value="Genomic_DNA"/>
</dbReference>
<dbReference type="InterPro" id="IPR019931">
    <property type="entry name" value="LPXTG_anchor"/>
</dbReference>
<feature type="active site" evidence="7">
    <location>
        <position position="662"/>
    </location>
</feature>
<dbReference type="GO" id="GO:0005576">
    <property type="term" value="C:extracellular region"/>
    <property type="evidence" value="ECO:0007669"/>
    <property type="project" value="InterPro"/>
</dbReference>
<name>A0AAW9JTU8_9ENTE</name>
<dbReference type="Pfam" id="PF00746">
    <property type="entry name" value="Gram_pos_anchor"/>
    <property type="match status" value="1"/>
</dbReference>
<dbReference type="InterPro" id="IPR011013">
    <property type="entry name" value="Gal_mutarotase_sf_dom"/>
</dbReference>
<dbReference type="InterPro" id="IPR008929">
    <property type="entry name" value="Chondroitin_lyas"/>
</dbReference>
<evidence type="ECO:0000256" key="8">
    <source>
        <dbReference type="SAM" id="MobiDB-lite"/>
    </source>
</evidence>
<dbReference type="Pfam" id="PF04650">
    <property type="entry name" value="YSIRK_signal"/>
    <property type="match status" value="1"/>
</dbReference>
<feature type="compositionally biased region" description="Polar residues" evidence="8">
    <location>
        <begin position="184"/>
        <end position="202"/>
    </location>
</feature>
<evidence type="ECO:0000256" key="4">
    <source>
        <dbReference type="ARBA" id="ARBA00022729"/>
    </source>
</evidence>
<feature type="active site" evidence="7">
    <location>
        <position position="653"/>
    </location>
</feature>
<dbReference type="RefSeq" id="WP_171311536.1">
    <property type="nucleotide sequence ID" value="NZ_JAXOGH010000003.1"/>
</dbReference>
<keyword evidence="2" id="KW-0134">Cell wall</keyword>
<sequence length="1597" mass="175783">MKYPFETRGRFSIRKLSIGVCSVCLGFAILNAVHSHQTVLAQEGTTDAQPAVTSEFSPYDKPVNEANSPESSTLTSTTTSEGVETTHANPEAATSTAPTSTTSELSSNSQPSESSHSTANEGSANQTQPISESATSNETTEVANTPTTSASSSEPATTSATEAPTSETEKQNTPVAENLVKNGDFTQTKAKTGTWTGEAATSWNNPWIPSNITASSKSKAQLAVVDGRLMISAPETFRTSIAQVLEVDASKKYEVSYDVETQNVEGAGVRVRFLPVDEKGATLKTPEGKTVDAPTTSYVNKTNTKPITQQVTFDPIVSRVKLEIFFETGTGTAYFDNITFKEYIKPQEEVKEAPQAETQEVQLGLNKYYLPNLSDATYTVENPEIAEVRNQIITPKQTGSTKVTITKDEQTLGSFTLNVENHEADIYDQILQSWENVSLGNENYQADNPYMQEFLAKIESGVEESLAHWDNDVANRESIFDDVTDFTKSANITKAFRRLEQFAQVLDNKSSKYYQNYDLAVKLKQGMEYLYKHVYNEQKEIVGNWWDYEIGTPRAVVDVLSYANAYFTQDEINRYIKPIDKFVADPTLIRSTTTIPVPAVGGNQTDLSKVTILSGALKQDSARIQEGADGLLTVLNFVKEGQGFYRDGSFIDHTDVAYTGAYGNVLMDGFSQILPMIANTSFALPAEKTAILYEWIDRAYFPIILNGELMDMTRGRSISRASAESHAAAIEALRGIVRIAQASDEAQKMHLLSAVKGRIGEDTFYVPYQNLKSYTDISLFEKLLNDDTIPAVKPETFLHSFHNMDKFVYNNAENHFAIALSMYSDRTQNYEDMNNENRHGWYTSDGMVYLYNNDLTHYSEGYWPTVDPYKMPGTTELVTAREDGSGQVNLPSSFVGASKFDEKNAAVAMDFTNYNEELSARKAWFIFGDKIVMLTTNIQNKSSDASVTTIENRKLVPDKNTKIYVNGEEMTADKVMNSAVDTFYLETADPNQRIGYAFLTPLSLDIEKQARTHSWSEINYGQPSDPVTNTFVTVTHTTQQNGENLAYVLMPNQDQEALNAAKDTVKVVVQNNDLQVVYDETSQTYGVIKYTDTPYELTDKVTLNQAGIYVIKKISDGFDLSFAHPRDDAKFSMLEGSADEVSFKVLKTADEVDRTTKLHLILPTETTDSSTQTDNPVTADNGTQTDNPSTSDSGTQTDNPSTSDSGTQTDNPSTSDSGTQTDNPSMSDSGTQTDNPSTSDNGTQTENPSTSDSGTQTDNPSTSDSGTQTDNPSMSDNGTQTLPVVYVTYKFADGTLYQSFDLQFEKGAIVDASDLIMLPDNMNFADDFLYYEVQGNGLDTIQRVVEKTTTHRETQTDNPSMSDSGTQTENPSMSDNGTQTLPVVHVTYKFADGTLYQSFDLQFEKGAIVDASDLIMLPDNMNFADDFLYYEVQGNGLDTIQRVVEKTTTHQETQTDNPSTSDSGTQTDNPSTSDNGTQTDNPSTSDSGTQTDNPSMSDNGTQTDNPSMSDNGTQTELPKEEEKQSNKDNVKEQPKKELGSQAKRNKKVKEQSSVQSDAASVKRLPKTGNQADQALLLSGLASIGLSTGIFFKRKKEQ</sequence>
<dbReference type="Gene3D" id="2.60.120.260">
    <property type="entry name" value="Galactose-binding domain-like"/>
    <property type="match status" value="1"/>
</dbReference>
<dbReference type="Pfam" id="PF02278">
    <property type="entry name" value="Lyase_8"/>
    <property type="match status" value="1"/>
</dbReference>
<evidence type="ECO:0000256" key="2">
    <source>
        <dbReference type="ARBA" id="ARBA00022512"/>
    </source>
</evidence>
<evidence type="ECO:0000259" key="9">
    <source>
        <dbReference type="PROSITE" id="PS50847"/>
    </source>
</evidence>
<dbReference type="NCBIfam" id="TIGR01167">
    <property type="entry name" value="LPXTG_anchor"/>
    <property type="match status" value="1"/>
</dbReference>
<dbReference type="Pfam" id="PF02884">
    <property type="entry name" value="Lyase_8_C"/>
    <property type="match status" value="1"/>
</dbReference>
<dbReference type="SUPFAM" id="SSF74650">
    <property type="entry name" value="Galactose mutarotase-like"/>
    <property type="match status" value="1"/>
</dbReference>
<dbReference type="Proteomes" id="UP001290582">
    <property type="component" value="Unassembled WGS sequence"/>
</dbReference>
<dbReference type="InterPro" id="IPR048734">
    <property type="entry name" value="HL_N-beta"/>
</dbReference>
<dbReference type="InterPro" id="IPR014756">
    <property type="entry name" value="Ig_E-set"/>
</dbReference>
<dbReference type="NCBIfam" id="TIGR01168">
    <property type="entry name" value="YSIRK_signal"/>
    <property type="match status" value="1"/>
</dbReference>
<feature type="compositionally biased region" description="Low complexity" evidence="8">
    <location>
        <begin position="68"/>
        <end position="118"/>
    </location>
</feature>
<dbReference type="InterPro" id="IPR023295">
    <property type="entry name" value="Hyaluronate_lyase_beta_dom_sf"/>
</dbReference>
<dbReference type="SUPFAM" id="SSF81296">
    <property type="entry name" value="E set domains"/>
    <property type="match status" value="1"/>
</dbReference>
<feature type="compositionally biased region" description="Low complexity" evidence="8">
    <location>
        <begin position="145"/>
        <end position="166"/>
    </location>
</feature>
<dbReference type="Gene3D" id="1.50.10.100">
    <property type="entry name" value="Chondroitin AC/alginate lyase"/>
    <property type="match status" value="1"/>
</dbReference>
<dbReference type="GO" id="GO:0005975">
    <property type="term" value="P:carbohydrate metabolic process"/>
    <property type="evidence" value="ECO:0007669"/>
    <property type="project" value="InterPro"/>
</dbReference>
<feature type="compositionally biased region" description="Polar residues" evidence="8">
    <location>
        <begin position="1450"/>
        <end position="1516"/>
    </location>
</feature>
<dbReference type="InterPro" id="IPR054563">
    <property type="entry name" value="HylB-like_N"/>
</dbReference>
<dbReference type="Gene3D" id="2.60.40.1380">
    <property type="entry name" value="E set domains, domain 4"/>
    <property type="match status" value="1"/>
</dbReference>
<feature type="region of interest" description="Disordered" evidence="8">
    <location>
        <begin position="1160"/>
        <end position="1279"/>
    </location>
</feature>
<dbReference type="Gene3D" id="2.60.220.10">
    <property type="entry name" value="Polysaccharide lyase family 8-like, C-terminal"/>
    <property type="match status" value="1"/>
</dbReference>
<feature type="compositionally biased region" description="Polar residues" evidence="8">
    <location>
        <begin position="1164"/>
        <end position="1279"/>
    </location>
</feature>
<feature type="compositionally biased region" description="Basic and acidic residues" evidence="8">
    <location>
        <begin position="1517"/>
        <end position="1538"/>
    </location>
</feature>
<dbReference type="InterPro" id="IPR014718">
    <property type="entry name" value="GH-type_carb-bd"/>
</dbReference>
<comment type="similarity">
    <text evidence="1">Belongs to the polysaccharide lyase 8 family.</text>
</comment>
<dbReference type="InterPro" id="IPR003159">
    <property type="entry name" value="Lyase_8_central_dom"/>
</dbReference>
<dbReference type="CDD" id="cd01083">
    <property type="entry name" value="GAG_Lyase"/>
    <property type="match status" value="1"/>
</dbReference>
<organism evidence="10 11">
    <name type="scientific">Enterococcus cecorum</name>
    <dbReference type="NCBI Taxonomy" id="44008"/>
    <lineage>
        <taxon>Bacteria</taxon>
        <taxon>Bacillati</taxon>
        <taxon>Bacillota</taxon>
        <taxon>Bacilli</taxon>
        <taxon>Lactobacillales</taxon>
        <taxon>Enterococcaceae</taxon>
        <taxon>Enterococcus</taxon>
    </lineage>
</organism>
<feature type="compositionally biased region" description="Polar residues" evidence="8">
    <location>
        <begin position="119"/>
        <end position="144"/>
    </location>
</feature>
<dbReference type="InterPro" id="IPR011071">
    <property type="entry name" value="Lyase_8-like_C"/>
</dbReference>
<dbReference type="Gene3D" id="2.70.98.10">
    <property type="match status" value="1"/>
</dbReference>
<keyword evidence="5" id="KW-0572">Peptidoglycan-anchor</keyword>
<evidence type="ECO:0000256" key="3">
    <source>
        <dbReference type="ARBA" id="ARBA00022525"/>
    </source>
</evidence>
<keyword evidence="6 10" id="KW-0456">Lyase</keyword>
<dbReference type="PROSITE" id="PS50847">
    <property type="entry name" value="GRAM_POS_ANCHORING"/>
    <property type="match status" value="1"/>
</dbReference>
<feature type="compositionally biased region" description="Polar residues" evidence="8">
    <location>
        <begin position="46"/>
        <end position="56"/>
    </location>
</feature>
<keyword evidence="3" id="KW-0964">Secreted</keyword>
<dbReference type="InterPro" id="IPR038970">
    <property type="entry name" value="Lyase_8"/>
</dbReference>
<evidence type="ECO:0000256" key="7">
    <source>
        <dbReference type="PIRSR" id="PIRSR638970-1"/>
    </source>
</evidence>
<dbReference type="PANTHER" id="PTHR38481">
    <property type="entry name" value="HYALURONATE LYASE"/>
    <property type="match status" value="1"/>
</dbReference>
<evidence type="ECO:0000313" key="10">
    <source>
        <dbReference type="EMBL" id="MDZ5597965.1"/>
    </source>
</evidence>
<dbReference type="InterPro" id="IPR005877">
    <property type="entry name" value="YSIRK_signal_dom"/>
</dbReference>
<evidence type="ECO:0000256" key="1">
    <source>
        <dbReference type="ARBA" id="ARBA00006699"/>
    </source>
</evidence>
<dbReference type="PANTHER" id="PTHR38481:SF1">
    <property type="entry name" value="HYALURONATE LYASE"/>
    <property type="match status" value="1"/>
</dbReference>
<evidence type="ECO:0000313" key="11">
    <source>
        <dbReference type="Proteomes" id="UP001290582"/>
    </source>
</evidence>
<dbReference type="GO" id="GO:0030246">
    <property type="term" value="F:carbohydrate binding"/>
    <property type="evidence" value="ECO:0007669"/>
    <property type="project" value="InterPro"/>
</dbReference>
<evidence type="ECO:0000256" key="5">
    <source>
        <dbReference type="ARBA" id="ARBA00023088"/>
    </source>
</evidence>
<feature type="compositionally biased region" description="Polar residues" evidence="8">
    <location>
        <begin position="1356"/>
        <end position="1379"/>
    </location>
</feature>
<dbReference type="SUPFAM" id="SSF48230">
    <property type="entry name" value="Chondroitin AC/alginate lyase"/>
    <property type="match status" value="1"/>
</dbReference>
<protein>
    <submittedName>
        <fullName evidence="10">Polysaccharide lyase family 8 super-sandwich domain-containing protein</fullName>
    </submittedName>
</protein>
<dbReference type="Pfam" id="PF08124">
    <property type="entry name" value="Lyase_8_N"/>
    <property type="match status" value="1"/>
</dbReference>
<keyword evidence="4" id="KW-0732">Signal</keyword>
<feature type="active site" evidence="7">
    <location>
        <position position="716"/>
    </location>
</feature>
<evidence type="ECO:0000256" key="6">
    <source>
        <dbReference type="ARBA" id="ARBA00023239"/>
    </source>
</evidence>
<dbReference type="InterPro" id="IPR012970">
    <property type="entry name" value="Lyase_8_alpha_N"/>
</dbReference>
<comment type="caution">
    <text evidence="10">The sequence shown here is derived from an EMBL/GenBank/DDBJ whole genome shotgun (WGS) entry which is preliminary data.</text>
</comment>
<feature type="region of interest" description="Disordered" evidence="8">
    <location>
        <begin position="1447"/>
        <end position="1569"/>
    </location>
</feature>
<dbReference type="Pfam" id="PF22637">
    <property type="entry name" value="CBM_4_9_1"/>
    <property type="match status" value="1"/>
</dbReference>
<dbReference type="GO" id="GO:0016837">
    <property type="term" value="F:carbon-oxygen lyase activity, acting on polysaccharides"/>
    <property type="evidence" value="ECO:0007669"/>
    <property type="project" value="UniProtKB-ARBA"/>
</dbReference>
<reference evidence="10" key="1">
    <citation type="submission" date="2023-12" db="EMBL/GenBank/DDBJ databases">
        <title>Molecular genomic analyses of Enterococcus cecorum from sepsis oubreaks in broilers.</title>
        <authorList>
            <person name="Rhoads D."/>
            <person name="Alrubaye A."/>
        </authorList>
    </citation>
    <scope>NUCLEOTIDE SEQUENCE</scope>
    <source>
        <strain evidence="10">1755</strain>
    </source>
</reference>
<proteinExistence type="inferred from homology"/>
<gene>
    <name evidence="10" type="ORF">U1294_06965</name>
</gene>
<feature type="region of interest" description="Disordered" evidence="8">
    <location>
        <begin position="46"/>
        <end position="202"/>
    </location>
</feature>
<dbReference type="InterPro" id="IPR004103">
    <property type="entry name" value="Lyase_8_C"/>
</dbReference>